<comment type="function">
    <text evidence="9">Part of the tripartite ATP-independent periplasmic (TRAP) transport system.</text>
</comment>
<reference evidence="11 12" key="1">
    <citation type="submission" date="2020-09" db="EMBL/GenBank/DDBJ databases">
        <title>The genome sequence of type strain Labrenzia polysiphoniae KACC 19711.</title>
        <authorList>
            <person name="Liu Y."/>
        </authorList>
    </citation>
    <scope>NUCLEOTIDE SEQUENCE [LARGE SCALE GENOMIC DNA]</scope>
    <source>
        <strain evidence="11 12">KACC 19711</strain>
    </source>
</reference>
<evidence type="ECO:0000313" key="12">
    <source>
        <dbReference type="Proteomes" id="UP000615687"/>
    </source>
</evidence>
<keyword evidence="3" id="KW-1003">Cell membrane</keyword>
<feature type="transmembrane region" description="Helical" evidence="9">
    <location>
        <begin position="150"/>
        <end position="171"/>
    </location>
</feature>
<sequence length="196" mass="21307">MGIVLAIISPLGWINEKVLGIGRAIGVIAVAAMVAAILIQVVFRYVFNNALPWPDEAARFCMLWMTGLMAPTAFRRGGFVAIDMLCNLLPRTLGTLLNLFLLTICLAVLLTAVKIGWSEVTGFGGRFATASLFVPVSLDLSEWLRVPRSWMMASMLVCIVLLISVNIELILRTLVALFGGRDRLKPILTSNTSGAE</sequence>
<protein>
    <recommendedName>
        <fullName evidence="9">TRAP transporter small permease protein</fullName>
    </recommendedName>
</protein>
<keyword evidence="12" id="KW-1185">Reference proteome</keyword>
<evidence type="ECO:0000256" key="6">
    <source>
        <dbReference type="ARBA" id="ARBA00022989"/>
    </source>
</evidence>
<organism evidence="11 12">
    <name type="scientific">Roseibium polysiphoniae</name>
    <dbReference type="NCBI Taxonomy" id="2571221"/>
    <lineage>
        <taxon>Bacteria</taxon>
        <taxon>Pseudomonadati</taxon>
        <taxon>Pseudomonadota</taxon>
        <taxon>Alphaproteobacteria</taxon>
        <taxon>Hyphomicrobiales</taxon>
        <taxon>Stappiaceae</taxon>
        <taxon>Roseibium</taxon>
    </lineage>
</organism>
<proteinExistence type="inferred from homology"/>
<comment type="subcellular location">
    <subcellularLocation>
        <location evidence="1 9">Cell inner membrane</location>
        <topology evidence="1 9">Multi-pass membrane protein</topology>
    </subcellularLocation>
</comment>
<keyword evidence="2 9" id="KW-0813">Transport</keyword>
<evidence type="ECO:0000256" key="3">
    <source>
        <dbReference type="ARBA" id="ARBA00022475"/>
    </source>
</evidence>
<dbReference type="RefSeq" id="WP_192108703.1">
    <property type="nucleotide sequence ID" value="NZ_JACYXJ010000003.1"/>
</dbReference>
<evidence type="ECO:0000256" key="2">
    <source>
        <dbReference type="ARBA" id="ARBA00022448"/>
    </source>
</evidence>
<evidence type="ECO:0000256" key="4">
    <source>
        <dbReference type="ARBA" id="ARBA00022519"/>
    </source>
</evidence>
<dbReference type="InterPro" id="IPR055348">
    <property type="entry name" value="DctQ"/>
</dbReference>
<comment type="caution">
    <text evidence="11">The sequence shown here is derived from an EMBL/GenBank/DDBJ whole genome shotgun (WGS) entry which is preliminary data.</text>
</comment>
<evidence type="ECO:0000256" key="1">
    <source>
        <dbReference type="ARBA" id="ARBA00004429"/>
    </source>
</evidence>
<feature type="transmembrane region" description="Helical" evidence="9">
    <location>
        <begin position="57"/>
        <end position="74"/>
    </location>
</feature>
<keyword evidence="4 9" id="KW-0997">Cell inner membrane</keyword>
<dbReference type="PANTHER" id="PTHR35011">
    <property type="entry name" value="2,3-DIKETO-L-GULONATE TRAP TRANSPORTER SMALL PERMEASE PROTEIN YIAM"/>
    <property type="match status" value="1"/>
</dbReference>
<name>A0ABR9CAV9_9HYPH</name>
<dbReference type="Pfam" id="PF04290">
    <property type="entry name" value="DctQ"/>
    <property type="match status" value="1"/>
</dbReference>
<evidence type="ECO:0000256" key="9">
    <source>
        <dbReference type="RuleBase" id="RU369079"/>
    </source>
</evidence>
<feature type="transmembrane region" description="Helical" evidence="9">
    <location>
        <begin position="21"/>
        <end position="45"/>
    </location>
</feature>
<evidence type="ECO:0000313" key="11">
    <source>
        <dbReference type="EMBL" id="MBD8876215.1"/>
    </source>
</evidence>
<comment type="similarity">
    <text evidence="8 9">Belongs to the TRAP transporter small permease family.</text>
</comment>
<keyword evidence="5 9" id="KW-0812">Transmembrane</keyword>
<dbReference type="InterPro" id="IPR007387">
    <property type="entry name" value="TRAP_DctQ"/>
</dbReference>
<feature type="domain" description="Tripartite ATP-independent periplasmic transporters DctQ component" evidence="10">
    <location>
        <begin position="33"/>
        <end position="174"/>
    </location>
</feature>
<comment type="subunit">
    <text evidence="9">The complex comprises the extracytoplasmic solute receptor protein and the two transmembrane proteins.</text>
</comment>
<evidence type="ECO:0000259" key="10">
    <source>
        <dbReference type="Pfam" id="PF04290"/>
    </source>
</evidence>
<dbReference type="Proteomes" id="UP000615687">
    <property type="component" value="Unassembled WGS sequence"/>
</dbReference>
<evidence type="ECO:0000256" key="5">
    <source>
        <dbReference type="ARBA" id="ARBA00022692"/>
    </source>
</evidence>
<dbReference type="EMBL" id="JACYXJ010000003">
    <property type="protein sequence ID" value="MBD8876215.1"/>
    <property type="molecule type" value="Genomic_DNA"/>
</dbReference>
<accession>A0ABR9CAV9</accession>
<gene>
    <name evidence="11" type="ORF">IG617_07955</name>
</gene>
<keyword evidence="7 9" id="KW-0472">Membrane</keyword>
<dbReference type="PANTHER" id="PTHR35011:SF2">
    <property type="entry name" value="2,3-DIKETO-L-GULONATE TRAP TRANSPORTER SMALL PERMEASE PROTEIN YIAM"/>
    <property type="match status" value="1"/>
</dbReference>
<keyword evidence="6 9" id="KW-1133">Transmembrane helix</keyword>
<evidence type="ECO:0000256" key="7">
    <source>
        <dbReference type="ARBA" id="ARBA00023136"/>
    </source>
</evidence>
<feature type="transmembrane region" description="Helical" evidence="9">
    <location>
        <begin position="95"/>
        <end position="117"/>
    </location>
</feature>
<evidence type="ECO:0000256" key="8">
    <source>
        <dbReference type="ARBA" id="ARBA00038436"/>
    </source>
</evidence>